<proteinExistence type="predicted"/>
<reference evidence="1 2" key="1">
    <citation type="submission" date="2024-09" db="EMBL/GenBank/DDBJ databases">
        <authorList>
            <person name="Sun Q."/>
            <person name="Mori K."/>
        </authorList>
    </citation>
    <scope>NUCLEOTIDE SEQUENCE [LARGE SCALE GENOMIC DNA]</scope>
    <source>
        <strain evidence="1 2">TBRC 1851</strain>
    </source>
</reference>
<gene>
    <name evidence="1" type="ORF">ACFHYQ_09075</name>
</gene>
<evidence type="ECO:0000313" key="2">
    <source>
        <dbReference type="Proteomes" id="UP001589870"/>
    </source>
</evidence>
<dbReference type="RefSeq" id="WP_394300657.1">
    <property type="nucleotide sequence ID" value="NZ_JBHMQT010000013.1"/>
</dbReference>
<keyword evidence="2" id="KW-1185">Reference proteome</keyword>
<organism evidence="1 2">
    <name type="scientific">Sphaerimonospora cavernae</name>
    <dbReference type="NCBI Taxonomy" id="1740611"/>
    <lineage>
        <taxon>Bacteria</taxon>
        <taxon>Bacillati</taxon>
        <taxon>Actinomycetota</taxon>
        <taxon>Actinomycetes</taxon>
        <taxon>Streptosporangiales</taxon>
        <taxon>Streptosporangiaceae</taxon>
        <taxon>Sphaerimonospora</taxon>
    </lineage>
</organism>
<comment type="caution">
    <text evidence="1">The sequence shown here is derived from an EMBL/GenBank/DDBJ whole genome shotgun (WGS) entry which is preliminary data.</text>
</comment>
<dbReference type="EMBL" id="JBHMQT010000013">
    <property type="protein sequence ID" value="MFC0862446.1"/>
    <property type="molecule type" value="Genomic_DNA"/>
</dbReference>
<protein>
    <submittedName>
        <fullName evidence="1">Uncharacterized protein</fullName>
    </submittedName>
</protein>
<evidence type="ECO:0000313" key="1">
    <source>
        <dbReference type="EMBL" id="MFC0862446.1"/>
    </source>
</evidence>
<dbReference type="Proteomes" id="UP001589870">
    <property type="component" value="Unassembled WGS sequence"/>
</dbReference>
<sequence length="71" mass="7418">MDSSPAEVAVAVLIGHAAMLRCSGEDSLLAVIAAIPDPRDKRGIRHSLPSISGLCTSAVLSRFLTLTEITD</sequence>
<accession>A0ABV6U5N6</accession>
<name>A0ABV6U5N6_9ACTN</name>